<keyword evidence="2" id="KW-1185">Reference proteome</keyword>
<accession>A0A7D6Z7L4</accession>
<dbReference type="InterPro" id="IPR036278">
    <property type="entry name" value="Sialidase_sf"/>
</dbReference>
<proteinExistence type="predicted"/>
<evidence type="ECO:0000313" key="2">
    <source>
        <dbReference type="Proteomes" id="UP000515512"/>
    </source>
</evidence>
<dbReference type="AlphaFoldDB" id="A0A7D6Z7L4"/>
<gene>
    <name evidence="1" type="ORF">H0264_26870</name>
</gene>
<dbReference type="RefSeq" id="WP_181580134.1">
    <property type="nucleotide sequence ID" value="NZ_CP059399.1"/>
</dbReference>
<protein>
    <recommendedName>
        <fullName evidence="3">Sialidase domain-containing protein</fullName>
    </recommendedName>
</protein>
<organism evidence="1 2">
    <name type="scientific">Nocardia huaxiensis</name>
    <dbReference type="NCBI Taxonomy" id="2755382"/>
    <lineage>
        <taxon>Bacteria</taxon>
        <taxon>Bacillati</taxon>
        <taxon>Actinomycetota</taxon>
        <taxon>Actinomycetes</taxon>
        <taxon>Mycobacteriales</taxon>
        <taxon>Nocardiaceae</taxon>
        <taxon>Nocardia</taxon>
    </lineage>
</organism>
<evidence type="ECO:0008006" key="3">
    <source>
        <dbReference type="Google" id="ProtNLM"/>
    </source>
</evidence>
<dbReference type="EMBL" id="CP059399">
    <property type="protein sequence ID" value="QLY28928.1"/>
    <property type="molecule type" value="Genomic_DNA"/>
</dbReference>
<dbReference type="Proteomes" id="UP000515512">
    <property type="component" value="Chromosome"/>
</dbReference>
<dbReference type="KEGG" id="nhu:H0264_26870"/>
<evidence type="ECO:0000313" key="1">
    <source>
        <dbReference type="EMBL" id="QLY28928.1"/>
    </source>
</evidence>
<reference evidence="1 2" key="1">
    <citation type="submission" date="2020-07" db="EMBL/GenBank/DDBJ databases">
        <authorList>
            <person name="Zhuang K."/>
            <person name="Ran Y."/>
        </authorList>
    </citation>
    <scope>NUCLEOTIDE SEQUENCE [LARGE SCALE GENOMIC DNA]</scope>
    <source>
        <strain evidence="1 2">WCH-YHL-001</strain>
    </source>
</reference>
<dbReference type="SUPFAM" id="SSF50939">
    <property type="entry name" value="Sialidases"/>
    <property type="match status" value="1"/>
</dbReference>
<name>A0A7D6Z7L4_9NOCA</name>
<sequence length="288" mass="30637">MDQAPVPGATSPEGPGLGVFQQNLHMAWRAEDETDSIWLACTGDGEVWTSPWNVANVGTSEAPALATVNDLGGETLYMAWKGAGGDQSIYWSASADGRKWEDQQILGGAETSRSPSLVVFRGALQAFWRGGEHLITSNQGIYTSIRGSAGWSAPAVVPGVASAESPALAVLGDTLYLAHRGTKATLDNDKWIRLWSTTNGVTWVSRATPPDAYTDLAPALAAQDGRLHLAWKSASGNEIWYSSFDGEQSWQPPTRAAAFETGCAPALCAFRQGPGVTELQLAWRGSTL</sequence>